<sequence>MDSYDDDIRRQQYHPSHSIPDAAYPDDSPFRQQQQQLQASYSPGGFGASPSHPSHGMTPLPSHVGTQPGYQPQHQQQPQNQGTWQPYDIPSSPPPPYDPNQAPSTYQYSQIDATALANPATRPNTRVDVTVQTGGIEMMPLHGATVALSPQMAPLAPGASTSALTQASNAAEDPYKLDAAAAERRRKQRRLKICIILLAVLFMFCGALIIGVALGVVKGALNKSSDHSPSPGPSPGSGPGF</sequence>
<gene>
    <name evidence="3" type="ORF">A0O28_0017330</name>
</gene>
<name>A0A1T3CBY0_9HYPO</name>
<dbReference type="EMBL" id="LVVK01000020">
    <property type="protein sequence ID" value="OPB38627.1"/>
    <property type="molecule type" value="Genomic_DNA"/>
</dbReference>
<feature type="compositionally biased region" description="Basic and acidic residues" evidence="1">
    <location>
        <begin position="1"/>
        <end position="10"/>
    </location>
</feature>
<comment type="caution">
    <text evidence="3">The sequence shown here is derived from an EMBL/GenBank/DDBJ whole genome shotgun (WGS) entry which is preliminary data.</text>
</comment>
<keyword evidence="2" id="KW-1133">Transmembrane helix</keyword>
<keyword evidence="2" id="KW-0472">Membrane</keyword>
<evidence type="ECO:0000313" key="3">
    <source>
        <dbReference type="EMBL" id="OPB38627.1"/>
    </source>
</evidence>
<keyword evidence="3" id="KW-0675">Receptor</keyword>
<feature type="compositionally biased region" description="Pro residues" evidence="1">
    <location>
        <begin position="230"/>
        <end position="241"/>
    </location>
</feature>
<evidence type="ECO:0000256" key="1">
    <source>
        <dbReference type="SAM" id="MobiDB-lite"/>
    </source>
</evidence>
<keyword evidence="4" id="KW-1185">Reference proteome</keyword>
<feature type="region of interest" description="Disordered" evidence="1">
    <location>
        <begin position="222"/>
        <end position="241"/>
    </location>
</feature>
<dbReference type="OrthoDB" id="4899684at2759"/>
<evidence type="ECO:0000256" key="2">
    <source>
        <dbReference type="SAM" id="Phobius"/>
    </source>
</evidence>
<feature type="transmembrane region" description="Helical" evidence="2">
    <location>
        <begin position="193"/>
        <end position="217"/>
    </location>
</feature>
<dbReference type="Proteomes" id="UP000191004">
    <property type="component" value="Unassembled WGS sequence"/>
</dbReference>
<evidence type="ECO:0000313" key="4">
    <source>
        <dbReference type="Proteomes" id="UP000191004"/>
    </source>
</evidence>
<proteinExistence type="predicted"/>
<keyword evidence="2" id="KW-0812">Transmembrane</keyword>
<organism evidence="3 4">
    <name type="scientific">Trichoderma guizhouense</name>
    <dbReference type="NCBI Taxonomy" id="1491466"/>
    <lineage>
        <taxon>Eukaryota</taxon>
        <taxon>Fungi</taxon>
        <taxon>Dikarya</taxon>
        <taxon>Ascomycota</taxon>
        <taxon>Pezizomycotina</taxon>
        <taxon>Sordariomycetes</taxon>
        <taxon>Hypocreomycetidae</taxon>
        <taxon>Hypocreales</taxon>
        <taxon>Hypocreaceae</taxon>
        <taxon>Trichoderma</taxon>
    </lineage>
</organism>
<accession>A0A1T3CBY0</accession>
<feature type="compositionally biased region" description="Low complexity" evidence="1">
    <location>
        <begin position="65"/>
        <end position="90"/>
    </location>
</feature>
<reference evidence="3 4" key="1">
    <citation type="submission" date="2016-04" db="EMBL/GenBank/DDBJ databases">
        <title>Multiple horizontal gene transfer events from other fungi enriched the ability of the initially mycotrophic fungus Trichoderma (Ascomycota) to feed on dead plant biomass.</title>
        <authorList>
            <person name="Atanasova L."/>
            <person name="Chenthamara K."/>
            <person name="Zhang J."/>
            <person name="Grujic M."/>
            <person name="Henrissat B."/>
            <person name="Kuo A."/>
            <person name="Aertz A."/>
            <person name="Salamov A."/>
            <person name="Lipzen A."/>
            <person name="Labutti K."/>
            <person name="Barry K."/>
            <person name="Miao Y."/>
            <person name="Rahimi M.J."/>
            <person name="Shen Q."/>
            <person name="Grigoriev I.V."/>
            <person name="Kubicek C.P."/>
            <person name="Druzhinina I.S."/>
        </authorList>
    </citation>
    <scope>NUCLEOTIDE SEQUENCE [LARGE SCALE GENOMIC DNA]</scope>
    <source>
        <strain evidence="3 4">NJAU 4742</strain>
    </source>
</reference>
<feature type="region of interest" description="Disordered" evidence="1">
    <location>
        <begin position="1"/>
        <end position="104"/>
    </location>
</feature>
<protein>
    <submittedName>
        <fullName evidence="3">Hormone receptor</fullName>
    </submittedName>
</protein>
<dbReference type="AlphaFoldDB" id="A0A1T3CBY0"/>